<dbReference type="Pfam" id="PF21522">
    <property type="entry name" value="MreB-like_C"/>
    <property type="match status" value="1"/>
</dbReference>
<organism evidence="2 3">
    <name type="scientific">Desulfurella amilsii</name>
    <dbReference type="NCBI Taxonomy" id="1562698"/>
    <lineage>
        <taxon>Bacteria</taxon>
        <taxon>Pseudomonadati</taxon>
        <taxon>Campylobacterota</taxon>
        <taxon>Desulfurellia</taxon>
        <taxon>Desulfurellales</taxon>
        <taxon>Desulfurellaceae</taxon>
        <taxon>Desulfurella</taxon>
    </lineage>
</organism>
<accession>A0A1X4XY93</accession>
<dbReference type="STRING" id="1562698.DESAMIL20_682"/>
<protein>
    <recommendedName>
        <fullName evidence="1">Actin homologue MreB-like C-terminal domain-containing protein</fullName>
    </recommendedName>
</protein>
<reference evidence="2 3" key="1">
    <citation type="journal article" date="2017" name="Front. Microbiol.">
        <title>Genome Sequence of Desulfurella amilsii Strain TR1 and Comparative Genomics of Desulfurellaceae Family.</title>
        <authorList>
            <person name="Florentino A.P."/>
            <person name="Stams A.J."/>
            <person name="Sanchez-Andrea I."/>
        </authorList>
    </citation>
    <scope>NUCLEOTIDE SEQUENCE [LARGE SCALE GENOMIC DNA]</scope>
    <source>
        <strain evidence="2 3">TR1</strain>
    </source>
</reference>
<proteinExistence type="predicted"/>
<gene>
    <name evidence="2" type="ORF">DESAMIL20_682</name>
</gene>
<evidence type="ECO:0000313" key="3">
    <source>
        <dbReference type="Proteomes" id="UP000194141"/>
    </source>
</evidence>
<sequence>MRKLVIDIGYGDVKFKADDYLNKFPSTFVQETIFKDFKGEIRDRGYYKTGERKLQYIIGLKNESDKGEIDYINRYDELVKFAPFFIYHAIQILKKDGIDTHFDKLVTGLTLREWNKKEKFFNAVKEIDINGEKITFGKRIAYIQGQGIYYNNTTEEERKKYICVLDIGYNTVDILLFKDSRIIEEKSTVRTFGVEIMVNNLQNFINQQYEDENISEQQAKIAIEKKEIDIKGNMVDIESVVNDLISKFAVDTIHFIEKHLRKYSVSKVIISGGGAYLLENVPMRDLYVFSKKPYEFQNVIGYYERDKNKDKE</sequence>
<name>A0A1X4XY93_9BACT</name>
<dbReference type="SUPFAM" id="SSF53067">
    <property type="entry name" value="Actin-like ATPase domain"/>
    <property type="match status" value="2"/>
</dbReference>
<feature type="domain" description="Actin homologue MreB-like C-terminal" evidence="1">
    <location>
        <begin position="164"/>
        <end position="280"/>
    </location>
</feature>
<dbReference type="CDD" id="cd10227">
    <property type="entry name" value="ASKHA_NBD_ParM-like"/>
    <property type="match status" value="1"/>
</dbReference>
<evidence type="ECO:0000313" key="2">
    <source>
        <dbReference type="EMBL" id="OSS42498.1"/>
    </source>
</evidence>
<dbReference type="Proteomes" id="UP000194141">
    <property type="component" value="Unassembled WGS sequence"/>
</dbReference>
<keyword evidence="3" id="KW-1185">Reference proteome</keyword>
<dbReference type="InterPro" id="IPR049067">
    <property type="entry name" value="MreB-like_C"/>
</dbReference>
<evidence type="ECO:0000259" key="1">
    <source>
        <dbReference type="Pfam" id="PF21522"/>
    </source>
</evidence>
<dbReference type="AlphaFoldDB" id="A0A1X4XY93"/>
<dbReference type="OrthoDB" id="5412507at2"/>
<dbReference type="EMBL" id="MDSU01000016">
    <property type="protein sequence ID" value="OSS42498.1"/>
    <property type="molecule type" value="Genomic_DNA"/>
</dbReference>
<comment type="caution">
    <text evidence="2">The sequence shown here is derived from an EMBL/GenBank/DDBJ whole genome shotgun (WGS) entry which is preliminary data.</text>
</comment>
<dbReference type="InterPro" id="IPR043129">
    <property type="entry name" value="ATPase_NBD"/>
</dbReference>
<dbReference type="Gene3D" id="3.30.420.40">
    <property type="match status" value="2"/>
</dbReference>
<dbReference type="RefSeq" id="WP_086033413.1">
    <property type="nucleotide sequence ID" value="NZ_MDSU01000016.1"/>
</dbReference>